<dbReference type="GO" id="GO:0005829">
    <property type="term" value="C:cytosol"/>
    <property type="evidence" value="ECO:0007669"/>
    <property type="project" value="TreeGrafter"/>
</dbReference>
<dbReference type="GO" id="GO:0047134">
    <property type="term" value="F:protein-disulfide reductase [NAD(P)H] activity"/>
    <property type="evidence" value="ECO:0007669"/>
    <property type="project" value="InterPro"/>
</dbReference>
<comment type="similarity">
    <text evidence="1">Belongs to the thioredoxin family.</text>
</comment>
<evidence type="ECO:0000313" key="4">
    <source>
        <dbReference type="Proteomes" id="UP000799428"/>
    </source>
</evidence>
<dbReference type="Pfam" id="PF06110">
    <property type="entry name" value="TXD17-like_Trx"/>
    <property type="match status" value="1"/>
</dbReference>
<dbReference type="AlphaFoldDB" id="A0A6G1KDF0"/>
<dbReference type="OrthoDB" id="78947at2759"/>
<gene>
    <name evidence="3" type="ORF">K504DRAFT_429208</name>
</gene>
<dbReference type="SUPFAM" id="SSF52833">
    <property type="entry name" value="Thioredoxin-like"/>
    <property type="match status" value="1"/>
</dbReference>
<sequence>MPIHDNFQVPASAQALPIPDGSATKFFILFLASTDPTTKQSWCSDVRAALPLLNATFSAKTSPEVHYVYVGQRTEYKSPDNVYRKNWNINFVPTLARYERVDGEVKETGHLIEGELLDKKRISDLLGNQSILSQI</sequence>
<feature type="domain" description="Thioredoxin" evidence="2">
    <location>
        <begin position="24"/>
        <end position="102"/>
    </location>
</feature>
<proteinExistence type="inferred from homology"/>
<dbReference type="Proteomes" id="UP000799428">
    <property type="component" value="Unassembled WGS sequence"/>
</dbReference>
<evidence type="ECO:0000259" key="2">
    <source>
        <dbReference type="Pfam" id="PF06110"/>
    </source>
</evidence>
<dbReference type="PANTHER" id="PTHR12452:SF0">
    <property type="entry name" value="THIOREDOXIN DOMAIN-CONTAINING PROTEIN 17"/>
    <property type="match status" value="1"/>
</dbReference>
<dbReference type="InterPro" id="IPR010357">
    <property type="entry name" value="TXNDC17_dom"/>
</dbReference>
<organism evidence="3 4">
    <name type="scientific">Pleomassaria siparia CBS 279.74</name>
    <dbReference type="NCBI Taxonomy" id="1314801"/>
    <lineage>
        <taxon>Eukaryota</taxon>
        <taxon>Fungi</taxon>
        <taxon>Dikarya</taxon>
        <taxon>Ascomycota</taxon>
        <taxon>Pezizomycotina</taxon>
        <taxon>Dothideomycetes</taxon>
        <taxon>Pleosporomycetidae</taxon>
        <taxon>Pleosporales</taxon>
        <taxon>Pleomassariaceae</taxon>
        <taxon>Pleomassaria</taxon>
    </lineage>
</organism>
<dbReference type="PANTHER" id="PTHR12452">
    <property type="entry name" value="42-9-9 PROTEIN-RELATED"/>
    <property type="match status" value="1"/>
</dbReference>
<dbReference type="EMBL" id="MU005768">
    <property type="protein sequence ID" value="KAF2710854.1"/>
    <property type="molecule type" value="Genomic_DNA"/>
</dbReference>
<reference evidence="3" key="1">
    <citation type="journal article" date="2020" name="Stud. Mycol.">
        <title>101 Dothideomycetes genomes: a test case for predicting lifestyles and emergence of pathogens.</title>
        <authorList>
            <person name="Haridas S."/>
            <person name="Albert R."/>
            <person name="Binder M."/>
            <person name="Bloem J."/>
            <person name="Labutti K."/>
            <person name="Salamov A."/>
            <person name="Andreopoulos B."/>
            <person name="Baker S."/>
            <person name="Barry K."/>
            <person name="Bills G."/>
            <person name="Bluhm B."/>
            <person name="Cannon C."/>
            <person name="Castanera R."/>
            <person name="Culley D."/>
            <person name="Daum C."/>
            <person name="Ezra D."/>
            <person name="Gonzalez J."/>
            <person name="Henrissat B."/>
            <person name="Kuo A."/>
            <person name="Liang C."/>
            <person name="Lipzen A."/>
            <person name="Lutzoni F."/>
            <person name="Magnuson J."/>
            <person name="Mondo S."/>
            <person name="Nolan M."/>
            <person name="Ohm R."/>
            <person name="Pangilinan J."/>
            <person name="Park H.-J."/>
            <person name="Ramirez L."/>
            <person name="Alfaro M."/>
            <person name="Sun H."/>
            <person name="Tritt A."/>
            <person name="Yoshinaga Y."/>
            <person name="Zwiers L.-H."/>
            <person name="Turgeon B."/>
            <person name="Goodwin S."/>
            <person name="Spatafora J."/>
            <person name="Crous P."/>
            <person name="Grigoriev I."/>
        </authorList>
    </citation>
    <scope>NUCLEOTIDE SEQUENCE</scope>
    <source>
        <strain evidence="3">CBS 279.74</strain>
    </source>
</reference>
<name>A0A6G1KDF0_9PLEO</name>
<keyword evidence="4" id="KW-1185">Reference proteome</keyword>
<dbReference type="InterPro" id="IPR036249">
    <property type="entry name" value="Thioredoxin-like_sf"/>
</dbReference>
<dbReference type="Gene3D" id="3.40.30.10">
    <property type="entry name" value="Glutaredoxin"/>
    <property type="match status" value="1"/>
</dbReference>
<evidence type="ECO:0000313" key="3">
    <source>
        <dbReference type="EMBL" id="KAF2710854.1"/>
    </source>
</evidence>
<accession>A0A6G1KDF0</accession>
<dbReference type="InterPro" id="IPR045108">
    <property type="entry name" value="TXNDC17-like"/>
</dbReference>
<protein>
    <recommendedName>
        <fullName evidence="2">Thioredoxin domain-containing protein</fullName>
    </recommendedName>
</protein>
<evidence type="ECO:0000256" key="1">
    <source>
        <dbReference type="ARBA" id="ARBA00008987"/>
    </source>
</evidence>